<name>A0AAF3ELQ8_9BILA</name>
<evidence type="ECO:0000313" key="2">
    <source>
        <dbReference type="WBParaSite" id="MBELARI_LOCUS14980"/>
    </source>
</evidence>
<reference evidence="2" key="1">
    <citation type="submission" date="2024-02" db="UniProtKB">
        <authorList>
            <consortium name="WormBaseParasite"/>
        </authorList>
    </citation>
    <scope>IDENTIFICATION</scope>
</reference>
<sequence length="173" mass="19797">MHQSLEVPPATEHYLLPMDIRRASHRRPLLEDVLSVARLRGFHRRLGIFETIVDIAECQLIVGANTVVDILIDISRNDCEDKSSTFCIDPTPFTVDGEQIVEFESGFGERISWISEDDPSIGGYFWTQHFRLKQQETFLLGPTNNTKTDGLMWAVSFRVANWINGWLVMVKSE</sequence>
<evidence type="ECO:0000313" key="1">
    <source>
        <dbReference type="Proteomes" id="UP000887575"/>
    </source>
</evidence>
<dbReference type="AlphaFoldDB" id="A0AAF3ELQ8"/>
<dbReference type="Proteomes" id="UP000887575">
    <property type="component" value="Unassembled WGS sequence"/>
</dbReference>
<protein>
    <submittedName>
        <fullName evidence="2">Uncharacterized protein</fullName>
    </submittedName>
</protein>
<accession>A0AAF3ELQ8</accession>
<organism evidence="1 2">
    <name type="scientific">Mesorhabditis belari</name>
    <dbReference type="NCBI Taxonomy" id="2138241"/>
    <lineage>
        <taxon>Eukaryota</taxon>
        <taxon>Metazoa</taxon>
        <taxon>Ecdysozoa</taxon>
        <taxon>Nematoda</taxon>
        <taxon>Chromadorea</taxon>
        <taxon>Rhabditida</taxon>
        <taxon>Rhabditina</taxon>
        <taxon>Rhabditomorpha</taxon>
        <taxon>Rhabditoidea</taxon>
        <taxon>Rhabditidae</taxon>
        <taxon>Mesorhabditinae</taxon>
        <taxon>Mesorhabditis</taxon>
    </lineage>
</organism>
<keyword evidence="1" id="KW-1185">Reference proteome</keyword>
<proteinExistence type="predicted"/>
<dbReference type="WBParaSite" id="MBELARI_LOCUS14980">
    <property type="protein sequence ID" value="MBELARI_LOCUS14980"/>
    <property type="gene ID" value="MBELARI_LOCUS14980"/>
</dbReference>